<name>X0WFK7_9ZZZZ</name>
<gene>
    <name evidence="1" type="ORF">S01H1_43043</name>
</gene>
<dbReference type="AlphaFoldDB" id="X0WFK7"/>
<dbReference type="PANTHER" id="PTHR37947:SF1">
    <property type="entry name" value="BLL2462 PROTEIN"/>
    <property type="match status" value="1"/>
</dbReference>
<dbReference type="PANTHER" id="PTHR37947">
    <property type="entry name" value="BLL2462 PROTEIN"/>
    <property type="match status" value="1"/>
</dbReference>
<sequence length="265" mass="28349">RTAERRREPGTDISAALEAALTAIPTGHPGVVFLLCDGIETHGEAAETALRLRSRGIPVYVPRPSAEPPVDVRVAALDAPSVVGRNHPFRVTCRVEATRALTAKVELTRDGRTVMSRTIELKRGIPAVVPVVDVLDEEGLHIYAARVSAGDDRFPQNNELKVPVNVRARPLVVYLTGFAEETPVERLLKGLKPFRFRKVSSGGDLTAALLAEASVVVLDNFGADRLGTTDRQLASFVRDAGGGLLMVGGPRSFGVGGYIDTAVDK</sequence>
<dbReference type="Gene3D" id="3.40.50.880">
    <property type="match status" value="1"/>
</dbReference>
<dbReference type="SUPFAM" id="SSF53300">
    <property type="entry name" value="vWA-like"/>
    <property type="match status" value="1"/>
</dbReference>
<reference evidence="1" key="1">
    <citation type="journal article" date="2014" name="Front. Microbiol.">
        <title>High frequency of phylogenetically diverse reductive dehalogenase-homologous genes in deep subseafloor sedimentary metagenomes.</title>
        <authorList>
            <person name="Kawai M."/>
            <person name="Futagami T."/>
            <person name="Toyoda A."/>
            <person name="Takaki Y."/>
            <person name="Nishi S."/>
            <person name="Hori S."/>
            <person name="Arai W."/>
            <person name="Tsubouchi T."/>
            <person name="Morono Y."/>
            <person name="Uchiyama I."/>
            <person name="Ito T."/>
            <person name="Fujiyama A."/>
            <person name="Inagaki F."/>
            <person name="Takami H."/>
        </authorList>
    </citation>
    <scope>NUCLEOTIDE SEQUENCE</scope>
    <source>
        <strain evidence="1">Expedition CK06-06</strain>
    </source>
</reference>
<protein>
    <recommendedName>
        <fullName evidence="2">Glutamine amidotransferase domain-containing protein</fullName>
    </recommendedName>
</protein>
<evidence type="ECO:0008006" key="2">
    <source>
        <dbReference type="Google" id="ProtNLM"/>
    </source>
</evidence>
<dbReference type="InterPro" id="IPR036465">
    <property type="entry name" value="vWFA_dom_sf"/>
</dbReference>
<accession>X0WFK7</accession>
<dbReference type="Gene3D" id="3.40.50.410">
    <property type="entry name" value="von Willebrand factor, type A domain"/>
    <property type="match status" value="1"/>
</dbReference>
<dbReference type="EMBL" id="BARS01027397">
    <property type="protein sequence ID" value="GAG11476.1"/>
    <property type="molecule type" value="Genomic_DNA"/>
</dbReference>
<dbReference type="SUPFAM" id="SSF52317">
    <property type="entry name" value="Class I glutamine amidotransferase-like"/>
    <property type="match status" value="1"/>
</dbReference>
<dbReference type="InterPro" id="IPR029062">
    <property type="entry name" value="Class_I_gatase-like"/>
</dbReference>
<proteinExistence type="predicted"/>
<evidence type="ECO:0000313" key="1">
    <source>
        <dbReference type="EMBL" id="GAG11476.1"/>
    </source>
</evidence>
<feature type="non-terminal residue" evidence="1">
    <location>
        <position position="265"/>
    </location>
</feature>
<organism evidence="1">
    <name type="scientific">marine sediment metagenome</name>
    <dbReference type="NCBI Taxonomy" id="412755"/>
    <lineage>
        <taxon>unclassified sequences</taxon>
        <taxon>metagenomes</taxon>
        <taxon>ecological metagenomes</taxon>
    </lineage>
</organism>
<comment type="caution">
    <text evidence="1">The sequence shown here is derived from an EMBL/GenBank/DDBJ whole genome shotgun (WGS) entry which is preliminary data.</text>
</comment>
<feature type="non-terminal residue" evidence="1">
    <location>
        <position position="1"/>
    </location>
</feature>